<reference evidence="5 6" key="1">
    <citation type="submission" date="2025-04" db="UniProtKB">
        <authorList>
            <consortium name="RefSeq"/>
        </authorList>
    </citation>
    <scope>IDENTIFICATION</scope>
    <source>
        <tissue evidence="5 6">Gonads</tissue>
    </source>
</reference>
<name>A0A1S3HXK2_LINAN</name>
<dbReference type="Pfam" id="PF15067">
    <property type="entry name" value="FAM124"/>
    <property type="match status" value="1"/>
</dbReference>
<evidence type="ECO:0000313" key="6">
    <source>
        <dbReference type="RefSeq" id="XP_013390762.1"/>
    </source>
</evidence>
<evidence type="ECO:0000259" key="3">
    <source>
        <dbReference type="Pfam" id="PF15067"/>
    </source>
</evidence>
<evidence type="ECO:0000313" key="7">
    <source>
        <dbReference type="RefSeq" id="XP_013390763.1"/>
    </source>
</evidence>
<proteinExistence type="inferred from homology"/>
<dbReference type="OrthoDB" id="10023686at2759"/>
<evidence type="ECO:0000256" key="2">
    <source>
        <dbReference type="SAM" id="MobiDB-lite"/>
    </source>
</evidence>
<accession>A0A1S3HXK2</accession>
<comment type="similarity">
    <text evidence="1">Belongs to the FAM124 family.</text>
</comment>
<gene>
    <name evidence="5 6 7" type="primary">LOC106159116</name>
</gene>
<evidence type="ECO:0000313" key="5">
    <source>
        <dbReference type="RefSeq" id="XP_013390761.1"/>
    </source>
</evidence>
<keyword evidence="4" id="KW-1185">Reference proteome</keyword>
<feature type="compositionally biased region" description="Low complexity" evidence="2">
    <location>
        <begin position="34"/>
        <end position="48"/>
    </location>
</feature>
<dbReference type="PANTHER" id="PTHR14715">
    <property type="entry name" value="FAM124 DOMAIN-CONTAINING PROTEIN-RELATED"/>
    <property type="match status" value="1"/>
</dbReference>
<dbReference type="GeneID" id="106159116"/>
<dbReference type="RefSeq" id="XP_013390761.1">
    <property type="nucleotide sequence ID" value="XM_013535307.1"/>
</dbReference>
<evidence type="ECO:0000256" key="1">
    <source>
        <dbReference type="ARBA" id="ARBA00006440"/>
    </source>
</evidence>
<dbReference type="InterPro" id="IPR046365">
    <property type="entry name" value="FAM124_dom"/>
</dbReference>
<dbReference type="STRING" id="7574.A0A1S3HXK2"/>
<evidence type="ECO:0000313" key="4">
    <source>
        <dbReference type="Proteomes" id="UP000085678"/>
    </source>
</evidence>
<dbReference type="InterPro" id="IPR029380">
    <property type="entry name" value="FAM124"/>
</dbReference>
<feature type="compositionally biased region" description="Polar residues" evidence="2">
    <location>
        <begin position="49"/>
        <end position="61"/>
    </location>
</feature>
<dbReference type="RefSeq" id="XP_013390763.1">
    <property type="nucleotide sequence ID" value="XM_013535309.1"/>
</dbReference>
<dbReference type="Proteomes" id="UP000085678">
    <property type="component" value="Unplaced"/>
</dbReference>
<feature type="domain" description="FAM124" evidence="3">
    <location>
        <begin position="78"/>
        <end position="313"/>
    </location>
</feature>
<feature type="region of interest" description="Disordered" evidence="2">
    <location>
        <begin position="10"/>
        <end position="74"/>
    </location>
</feature>
<dbReference type="KEGG" id="lak:106159116"/>
<dbReference type="AlphaFoldDB" id="A0A1S3HXK2"/>
<organism evidence="4 6">
    <name type="scientific">Lingula anatina</name>
    <name type="common">Brachiopod</name>
    <name type="synonym">Lingula unguis</name>
    <dbReference type="NCBI Taxonomy" id="7574"/>
    <lineage>
        <taxon>Eukaryota</taxon>
        <taxon>Metazoa</taxon>
        <taxon>Spiralia</taxon>
        <taxon>Lophotrochozoa</taxon>
        <taxon>Brachiopoda</taxon>
        <taxon>Linguliformea</taxon>
        <taxon>Lingulata</taxon>
        <taxon>Lingulida</taxon>
        <taxon>Linguloidea</taxon>
        <taxon>Lingulidae</taxon>
        <taxon>Lingula</taxon>
    </lineage>
</organism>
<sequence length="339" mass="38873">MDAVMFLKRTYGKKRRQSKDQNGFPFWDYRSRRGSMSNSSSGSEVSSNTPRSESENVSVAGSDTTDSRDPSSDPYRLTVHFLANPGKGDTLLNLYNPIFDWVETDLRLFTVTERQQPLYSDQNHDACLTIPSLAILAFLYEDELLGNKKITASRKHFETDPWILHHSESVGAGRINPYPHNSQDFFFTTDDFPLWGARQVHYGKEHIRFLRFVSQTNWEDTIDFYKLILDCEPNVEKSDFCAFTIYSHTNYDVQFALKRLPQDIHPHPTDSAILQFRVPDVGQIVPLFPNVCSPLSDTRWQTKDHDGNTIILQVTETPPVVGRFSSRRSSSNTKVGFFV</sequence>
<protein>
    <submittedName>
        <fullName evidence="5 6">Protein FAM124A</fullName>
    </submittedName>
</protein>
<dbReference type="PANTHER" id="PTHR14715:SF6">
    <property type="entry name" value="FAM124 DOMAIN-CONTAINING PROTEIN"/>
    <property type="match status" value="1"/>
</dbReference>
<dbReference type="RefSeq" id="XP_013390762.1">
    <property type="nucleotide sequence ID" value="XM_013535308.1"/>
</dbReference>
<dbReference type="OMA" id="FTIHTHI"/>